<protein>
    <submittedName>
        <fullName evidence="1">Uncharacterized protein</fullName>
    </submittedName>
</protein>
<dbReference type="EMBL" id="LR796475">
    <property type="protein sequence ID" value="CAB4147648.1"/>
    <property type="molecule type" value="Genomic_DNA"/>
</dbReference>
<proteinExistence type="predicted"/>
<name>A0A6J5MM01_9CAUD</name>
<organism evidence="1">
    <name type="scientific">uncultured Caudovirales phage</name>
    <dbReference type="NCBI Taxonomy" id="2100421"/>
    <lineage>
        <taxon>Viruses</taxon>
        <taxon>Duplodnaviria</taxon>
        <taxon>Heunggongvirae</taxon>
        <taxon>Uroviricota</taxon>
        <taxon>Caudoviricetes</taxon>
        <taxon>Peduoviridae</taxon>
        <taxon>Maltschvirus</taxon>
        <taxon>Maltschvirus maltsch</taxon>
    </lineage>
</organism>
<evidence type="ECO:0000313" key="1">
    <source>
        <dbReference type="EMBL" id="CAB4147648.1"/>
    </source>
</evidence>
<accession>A0A6J5MM01</accession>
<gene>
    <name evidence="1" type="ORF">UFOVP505_41</name>
</gene>
<reference evidence="1" key="1">
    <citation type="submission" date="2020-04" db="EMBL/GenBank/DDBJ databases">
        <authorList>
            <person name="Chiriac C."/>
            <person name="Salcher M."/>
            <person name="Ghai R."/>
            <person name="Kavagutti S V."/>
        </authorList>
    </citation>
    <scope>NUCLEOTIDE SEQUENCE</scope>
</reference>
<sequence length="81" mass="8393">MGAILTAAKRNAGLELLRTAVMVDGVIDGAMPGMSWEDAVLATRVMLGCSENVAEGLVAAARGEEFDDVVVVDDEGRAVSK</sequence>